<dbReference type="Proteomes" id="UP001057291">
    <property type="component" value="Unassembled WGS sequence"/>
</dbReference>
<protein>
    <recommendedName>
        <fullName evidence="6">Prepilin-type N-terminal cleavage/methylation domain-containing protein</fullName>
    </recommendedName>
</protein>
<keyword evidence="2" id="KW-0178">Competence</keyword>
<evidence type="ECO:0000313" key="5">
    <source>
        <dbReference type="Proteomes" id="UP001057291"/>
    </source>
</evidence>
<dbReference type="GO" id="GO:0009986">
    <property type="term" value="C:cell surface"/>
    <property type="evidence" value="ECO:0007669"/>
    <property type="project" value="UniProtKB-SubCell"/>
</dbReference>
<comment type="subcellular location">
    <subcellularLocation>
        <location evidence="1">Cell surface</location>
    </subcellularLocation>
</comment>
<keyword evidence="5" id="KW-1185">Reference proteome</keyword>
<dbReference type="NCBIfam" id="TIGR02532">
    <property type="entry name" value="IV_pilin_GFxxxE"/>
    <property type="match status" value="1"/>
</dbReference>
<evidence type="ECO:0000256" key="2">
    <source>
        <dbReference type="ARBA" id="ARBA00023287"/>
    </source>
</evidence>
<evidence type="ECO:0000256" key="1">
    <source>
        <dbReference type="ARBA" id="ARBA00004241"/>
    </source>
</evidence>
<proteinExistence type="predicted"/>
<dbReference type="InterPro" id="IPR012902">
    <property type="entry name" value="N_methyl_site"/>
</dbReference>
<dbReference type="AlphaFoldDB" id="A0AAV4L9Y4"/>
<keyword evidence="3" id="KW-0472">Membrane</keyword>
<evidence type="ECO:0008006" key="6">
    <source>
        <dbReference type="Google" id="ProtNLM"/>
    </source>
</evidence>
<feature type="transmembrane region" description="Helical" evidence="3">
    <location>
        <begin position="6"/>
        <end position="30"/>
    </location>
</feature>
<accession>A0AAV4L9Y4</accession>
<evidence type="ECO:0000256" key="3">
    <source>
        <dbReference type="SAM" id="Phobius"/>
    </source>
</evidence>
<reference evidence="4" key="1">
    <citation type="journal article" date="2023" name="Int. J. Syst. Evol. Microbiol.">
        <title>Collibacillus ludicampi gen. nov., sp. nov., a new soil bacterium of the family Alicyclobacillaceae.</title>
        <authorList>
            <person name="Jojima T."/>
            <person name="Ioku Y."/>
            <person name="Fukuta Y."/>
            <person name="Shirasaka N."/>
            <person name="Matsumura Y."/>
            <person name="Mori M."/>
        </authorList>
    </citation>
    <scope>NUCLEOTIDE SEQUENCE</scope>
    <source>
        <strain evidence="4">TP075</strain>
    </source>
</reference>
<gene>
    <name evidence="4" type="ORF">DNHGIG_01350</name>
</gene>
<sequence>MRGDCGFSLLECMLALVVMGSFLGGGVMLLSSIYRMNRMAGQIERATAIADEILERYRITSLTPQEFDVSDSGIIYHGKVELKLQDLGTQVVVTVTWTERGTNHEVSLYTLSAR</sequence>
<dbReference type="GO" id="GO:0030420">
    <property type="term" value="P:establishment of competence for transformation"/>
    <property type="evidence" value="ECO:0007669"/>
    <property type="project" value="UniProtKB-KW"/>
</dbReference>
<comment type="caution">
    <text evidence="4">The sequence shown here is derived from an EMBL/GenBank/DDBJ whole genome shotgun (WGS) entry which is preliminary data.</text>
</comment>
<evidence type="ECO:0000313" key="4">
    <source>
        <dbReference type="EMBL" id="GIM44586.1"/>
    </source>
</evidence>
<dbReference type="Pfam" id="PF07963">
    <property type="entry name" value="N_methyl"/>
    <property type="match status" value="1"/>
</dbReference>
<keyword evidence="3" id="KW-0812">Transmembrane</keyword>
<organism evidence="4 5">
    <name type="scientific">Collibacillus ludicampi</name>
    <dbReference type="NCBI Taxonomy" id="2771369"/>
    <lineage>
        <taxon>Bacteria</taxon>
        <taxon>Bacillati</taxon>
        <taxon>Bacillota</taxon>
        <taxon>Bacilli</taxon>
        <taxon>Bacillales</taxon>
        <taxon>Alicyclobacillaceae</taxon>
        <taxon>Collibacillus</taxon>
    </lineage>
</organism>
<name>A0AAV4L9Y4_9BACL</name>
<keyword evidence="3" id="KW-1133">Transmembrane helix</keyword>
<dbReference type="EMBL" id="BOQE01000001">
    <property type="protein sequence ID" value="GIM44586.1"/>
    <property type="molecule type" value="Genomic_DNA"/>
</dbReference>